<dbReference type="PANTHER" id="PTHR33164">
    <property type="entry name" value="TRANSCRIPTIONAL REGULATOR, MARR FAMILY"/>
    <property type="match status" value="1"/>
</dbReference>
<dbReference type="InterPro" id="IPR039422">
    <property type="entry name" value="MarR/SlyA-like"/>
</dbReference>
<dbReference type="SUPFAM" id="SSF46785">
    <property type="entry name" value="Winged helix' DNA-binding domain"/>
    <property type="match status" value="1"/>
</dbReference>
<proteinExistence type="predicted"/>
<dbReference type="Pfam" id="PF12802">
    <property type="entry name" value="MarR_2"/>
    <property type="match status" value="1"/>
</dbReference>
<dbReference type="EMBL" id="JSYN01000011">
    <property type="protein sequence ID" value="KIA94121.1"/>
    <property type="molecule type" value="Genomic_DNA"/>
</dbReference>
<name>A0A0C1D9S5_9SPHI</name>
<dbReference type="Proteomes" id="UP000031246">
    <property type="component" value="Unassembled WGS sequence"/>
</dbReference>
<evidence type="ECO:0000259" key="1">
    <source>
        <dbReference type="PROSITE" id="PS50995"/>
    </source>
</evidence>
<dbReference type="AlphaFoldDB" id="A0A0C1D9S5"/>
<protein>
    <submittedName>
        <fullName evidence="2">MarR family transcriptional regulator</fullName>
    </submittedName>
</protein>
<sequence>MKNETPLIQAIRSFNRNYTKLIGLLDSHLLASGYSLAEARILYEIHANMPVSASDIILQIDIDKGYLSKVLKRFEVNGLIAKEPSPVDARMSLLTLTAAGHTVFNSLDAASNQQVKEMIGKLTDEEQDKLSNNIAAISALLFK</sequence>
<organism evidence="2 3">
    <name type="scientific">Pedobacter kyungheensis</name>
    <dbReference type="NCBI Taxonomy" id="1069985"/>
    <lineage>
        <taxon>Bacteria</taxon>
        <taxon>Pseudomonadati</taxon>
        <taxon>Bacteroidota</taxon>
        <taxon>Sphingobacteriia</taxon>
        <taxon>Sphingobacteriales</taxon>
        <taxon>Sphingobacteriaceae</taxon>
        <taxon>Pedobacter</taxon>
    </lineage>
</organism>
<dbReference type="GO" id="GO:0003700">
    <property type="term" value="F:DNA-binding transcription factor activity"/>
    <property type="evidence" value="ECO:0007669"/>
    <property type="project" value="InterPro"/>
</dbReference>
<accession>A0A0C1D9S5</accession>
<dbReference type="PANTHER" id="PTHR33164:SF43">
    <property type="entry name" value="HTH-TYPE TRANSCRIPTIONAL REPRESSOR YETL"/>
    <property type="match status" value="1"/>
</dbReference>
<keyword evidence="3" id="KW-1185">Reference proteome</keyword>
<comment type="caution">
    <text evidence="2">The sequence shown here is derived from an EMBL/GenBank/DDBJ whole genome shotgun (WGS) entry which is preliminary data.</text>
</comment>
<dbReference type="GO" id="GO:0006950">
    <property type="term" value="P:response to stress"/>
    <property type="evidence" value="ECO:0007669"/>
    <property type="project" value="TreeGrafter"/>
</dbReference>
<dbReference type="PROSITE" id="PS50995">
    <property type="entry name" value="HTH_MARR_2"/>
    <property type="match status" value="1"/>
</dbReference>
<dbReference type="RefSeq" id="WP_039475713.1">
    <property type="nucleotide sequence ID" value="NZ_JSYN01000011.1"/>
</dbReference>
<feature type="domain" description="HTH marR-type" evidence="1">
    <location>
        <begin position="4"/>
        <end position="139"/>
    </location>
</feature>
<dbReference type="SMART" id="SM00347">
    <property type="entry name" value="HTH_MARR"/>
    <property type="match status" value="1"/>
</dbReference>
<dbReference type="PRINTS" id="PR00598">
    <property type="entry name" value="HTHMARR"/>
</dbReference>
<dbReference type="OrthoDB" id="5419426at2"/>
<evidence type="ECO:0000313" key="3">
    <source>
        <dbReference type="Proteomes" id="UP000031246"/>
    </source>
</evidence>
<evidence type="ECO:0000313" key="2">
    <source>
        <dbReference type="EMBL" id="KIA94121.1"/>
    </source>
</evidence>
<dbReference type="InterPro" id="IPR036390">
    <property type="entry name" value="WH_DNA-bd_sf"/>
</dbReference>
<dbReference type="Gene3D" id="1.10.10.10">
    <property type="entry name" value="Winged helix-like DNA-binding domain superfamily/Winged helix DNA-binding domain"/>
    <property type="match status" value="1"/>
</dbReference>
<dbReference type="InterPro" id="IPR000835">
    <property type="entry name" value="HTH_MarR-typ"/>
</dbReference>
<reference evidence="2 3" key="1">
    <citation type="submission" date="2014-10" db="EMBL/GenBank/DDBJ databases">
        <title>Pedobacter Kyungheensis.</title>
        <authorList>
            <person name="Anderson B.M."/>
            <person name="Newman J.D."/>
        </authorList>
    </citation>
    <scope>NUCLEOTIDE SEQUENCE [LARGE SCALE GENOMIC DNA]</scope>
    <source>
        <strain evidence="2 3">KACC 16221</strain>
    </source>
</reference>
<dbReference type="InterPro" id="IPR036388">
    <property type="entry name" value="WH-like_DNA-bd_sf"/>
</dbReference>
<gene>
    <name evidence="2" type="ORF">OC25_11070</name>
</gene>